<gene>
    <name evidence="11" type="ORF">GOARA_065_00340</name>
</gene>
<dbReference type="InterPro" id="IPR036259">
    <property type="entry name" value="MFS_trans_sf"/>
</dbReference>
<evidence type="ECO:0000256" key="1">
    <source>
        <dbReference type="ARBA" id="ARBA00004651"/>
    </source>
</evidence>
<feature type="transmembrane region" description="Helical" evidence="9">
    <location>
        <begin position="454"/>
        <end position="478"/>
    </location>
</feature>
<dbReference type="RefSeq" id="WP_007323315.1">
    <property type="nucleotide sequence ID" value="NZ_BAEE01000065.1"/>
</dbReference>
<evidence type="ECO:0000256" key="3">
    <source>
        <dbReference type="ARBA" id="ARBA00022448"/>
    </source>
</evidence>
<dbReference type="GO" id="GO:0005886">
    <property type="term" value="C:plasma membrane"/>
    <property type="evidence" value="ECO:0007669"/>
    <property type="project" value="UniProtKB-SubCell"/>
</dbReference>
<keyword evidence="4" id="KW-1003">Cell membrane</keyword>
<dbReference type="NCBIfam" id="TIGR00924">
    <property type="entry name" value="yjdL_sub1_fam"/>
    <property type="match status" value="1"/>
</dbReference>
<evidence type="ECO:0000313" key="12">
    <source>
        <dbReference type="Proteomes" id="UP000035088"/>
    </source>
</evidence>
<feature type="transmembrane region" description="Helical" evidence="9">
    <location>
        <begin position="181"/>
        <end position="201"/>
    </location>
</feature>
<feature type="transmembrane region" description="Helical" evidence="9">
    <location>
        <begin position="250"/>
        <end position="271"/>
    </location>
</feature>
<feature type="transmembrane region" description="Helical" evidence="9">
    <location>
        <begin position="389"/>
        <end position="414"/>
    </location>
</feature>
<dbReference type="EMBL" id="BAEE01000065">
    <property type="protein sequence ID" value="GAB11240.1"/>
    <property type="molecule type" value="Genomic_DNA"/>
</dbReference>
<dbReference type="InterPro" id="IPR018456">
    <property type="entry name" value="PTR2_symporter_CS"/>
</dbReference>
<sequence>MSVERAVAKRERTFFGHPWGLAALFSVETWERFSFYGMQAILAYYLYYSVADGGLGLERSSATSIVGAYGGLVYLSTVVGAWLADRVLGAERTLFGGALVIMAGHLCLAFVPGLGGVGAGLVLVAFGSGALKTSSTAMVGELYTADDRRRDAGFSLYYMGVNLGGFFGPLITGAAQHHAGFHVGFGLAAVGMAIGLIVYTVMRRSLGGLGGAVPNPLPAGGLRRALAGAVVVAVVVVVAAVSGLLRASNLAAVVAGVTAVVAAGYFAYILGSSKISAGERRRVFAFLPMFAASTVFWSLYQQQFTTVAVYADSRVNRTIFGWEIPPSWVQSINPVFIIVFAGVFAAVWTALGPAQPSAPAKFALGTAIMGVAFLCFLPMAGGGPNSAPLLGLIGILMLFSFAELMLSPVGLSLATRLAPRAFHSQLVALFFLSVALGTALSGVLAGWYDPQREVPYFLILGLASLLVSAAIAAASGWIKVQMRGD</sequence>
<dbReference type="CDD" id="cd17346">
    <property type="entry name" value="MFS_DtpA_like"/>
    <property type="match status" value="1"/>
</dbReference>
<feature type="transmembrane region" description="Helical" evidence="9">
    <location>
        <begin position="283"/>
        <end position="300"/>
    </location>
</feature>
<dbReference type="InterPro" id="IPR000109">
    <property type="entry name" value="POT_fam"/>
</dbReference>
<dbReference type="PANTHER" id="PTHR23517:SF15">
    <property type="entry name" value="PROTON-DEPENDENT OLIGOPEPTIDE FAMILY TRANSPORT PROTEIN"/>
    <property type="match status" value="1"/>
</dbReference>
<dbReference type="Proteomes" id="UP000035088">
    <property type="component" value="Unassembled WGS sequence"/>
</dbReference>
<keyword evidence="6 9" id="KW-1133">Transmembrane helix</keyword>
<dbReference type="PANTHER" id="PTHR23517">
    <property type="entry name" value="RESISTANCE PROTEIN MDTM, PUTATIVE-RELATED-RELATED"/>
    <property type="match status" value="1"/>
</dbReference>
<protein>
    <submittedName>
        <fullName evidence="11">Putative peptide transporter</fullName>
    </submittedName>
</protein>
<evidence type="ECO:0000313" key="11">
    <source>
        <dbReference type="EMBL" id="GAB11240.1"/>
    </source>
</evidence>
<evidence type="ECO:0000256" key="9">
    <source>
        <dbReference type="SAM" id="Phobius"/>
    </source>
</evidence>
<feature type="transmembrane region" description="Helical" evidence="9">
    <location>
        <begin position="426"/>
        <end position="448"/>
    </location>
</feature>
<evidence type="ECO:0000256" key="7">
    <source>
        <dbReference type="ARBA" id="ARBA00023136"/>
    </source>
</evidence>
<evidence type="ECO:0000256" key="2">
    <source>
        <dbReference type="ARBA" id="ARBA00005982"/>
    </source>
</evidence>
<evidence type="ECO:0000256" key="4">
    <source>
        <dbReference type="ARBA" id="ARBA00022475"/>
    </source>
</evidence>
<accession>G7H5W5</accession>
<dbReference type="OrthoDB" id="9772725at2"/>
<dbReference type="PROSITE" id="PS01023">
    <property type="entry name" value="PTR2_2"/>
    <property type="match status" value="1"/>
</dbReference>
<evidence type="ECO:0000256" key="5">
    <source>
        <dbReference type="ARBA" id="ARBA00022692"/>
    </source>
</evidence>
<dbReference type="AlphaFoldDB" id="G7H5W5"/>
<keyword evidence="5 8" id="KW-0812">Transmembrane</keyword>
<feature type="transmembrane region" description="Helical" evidence="9">
    <location>
        <begin position="62"/>
        <end position="83"/>
    </location>
</feature>
<evidence type="ECO:0000259" key="10">
    <source>
        <dbReference type="PROSITE" id="PS50850"/>
    </source>
</evidence>
<keyword evidence="12" id="KW-1185">Reference proteome</keyword>
<feature type="transmembrane region" description="Helical" evidence="9">
    <location>
        <begin position="156"/>
        <end position="175"/>
    </location>
</feature>
<dbReference type="STRING" id="1073574.GOARA_065_00340"/>
<dbReference type="InterPro" id="IPR020846">
    <property type="entry name" value="MFS_dom"/>
</dbReference>
<organism evidence="11 12">
    <name type="scientific">Gordonia araii NBRC 100433</name>
    <dbReference type="NCBI Taxonomy" id="1073574"/>
    <lineage>
        <taxon>Bacteria</taxon>
        <taxon>Bacillati</taxon>
        <taxon>Actinomycetota</taxon>
        <taxon>Actinomycetes</taxon>
        <taxon>Mycobacteriales</taxon>
        <taxon>Gordoniaceae</taxon>
        <taxon>Gordonia</taxon>
    </lineage>
</organism>
<feature type="transmembrane region" description="Helical" evidence="9">
    <location>
        <begin position="332"/>
        <end position="351"/>
    </location>
</feature>
<keyword evidence="3 8" id="KW-0813">Transport</keyword>
<dbReference type="PROSITE" id="PS50850">
    <property type="entry name" value="MFS"/>
    <property type="match status" value="1"/>
</dbReference>
<proteinExistence type="inferred from homology"/>
<feature type="transmembrane region" description="Helical" evidence="9">
    <location>
        <begin position="95"/>
        <end position="126"/>
    </location>
</feature>
<evidence type="ECO:0000256" key="6">
    <source>
        <dbReference type="ARBA" id="ARBA00022989"/>
    </source>
</evidence>
<reference evidence="11 12" key="1">
    <citation type="submission" date="2011-11" db="EMBL/GenBank/DDBJ databases">
        <title>Whole genome shotgun sequence of Gordonia araii NBRC 100433.</title>
        <authorList>
            <person name="Yoshida Y."/>
            <person name="Hosoyama A."/>
            <person name="Tsuchikane K."/>
            <person name="Katsumata H."/>
            <person name="Yamazaki S."/>
            <person name="Fujita N."/>
        </authorList>
    </citation>
    <scope>NUCLEOTIDE SEQUENCE [LARGE SCALE GENOMIC DNA]</scope>
    <source>
        <strain evidence="11 12">NBRC 100433</strain>
    </source>
</reference>
<dbReference type="GO" id="GO:0006857">
    <property type="term" value="P:oligopeptide transport"/>
    <property type="evidence" value="ECO:0007669"/>
    <property type="project" value="InterPro"/>
</dbReference>
<feature type="domain" description="Major facilitator superfamily (MFS) profile" evidence="10">
    <location>
        <begin position="1"/>
        <end position="207"/>
    </location>
</feature>
<dbReference type="SUPFAM" id="SSF103473">
    <property type="entry name" value="MFS general substrate transporter"/>
    <property type="match status" value="1"/>
</dbReference>
<comment type="subcellular location">
    <subcellularLocation>
        <location evidence="1">Cell membrane</location>
        <topology evidence="1">Multi-pass membrane protein</topology>
    </subcellularLocation>
    <subcellularLocation>
        <location evidence="8">Membrane</location>
        <topology evidence="8">Multi-pass membrane protein</topology>
    </subcellularLocation>
</comment>
<feature type="transmembrane region" description="Helical" evidence="9">
    <location>
        <begin position="222"/>
        <end position="244"/>
    </location>
</feature>
<feature type="transmembrane region" description="Helical" evidence="9">
    <location>
        <begin position="363"/>
        <end position="383"/>
    </location>
</feature>
<feature type="transmembrane region" description="Helical" evidence="9">
    <location>
        <begin position="33"/>
        <end position="50"/>
    </location>
</feature>
<dbReference type="Pfam" id="PF00854">
    <property type="entry name" value="PTR2"/>
    <property type="match status" value="1"/>
</dbReference>
<name>G7H5W5_9ACTN</name>
<evidence type="ECO:0000256" key="8">
    <source>
        <dbReference type="RuleBase" id="RU003755"/>
    </source>
</evidence>
<dbReference type="GO" id="GO:1904680">
    <property type="term" value="F:peptide transmembrane transporter activity"/>
    <property type="evidence" value="ECO:0007669"/>
    <property type="project" value="InterPro"/>
</dbReference>
<dbReference type="Gene3D" id="1.20.1250.20">
    <property type="entry name" value="MFS general substrate transporter like domains"/>
    <property type="match status" value="1"/>
</dbReference>
<keyword evidence="7 9" id="KW-0472">Membrane</keyword>
<dbReference type="InterPro" id="IPR050171">
    <property type="entry name" value="MFS_Transporters"/>
</dbReference>
<dbReference type="InterPro" id="IPR005279">
    <property type="entry name" value="Dipep/tripep_permease"/>
</dbReference>
<comment type="caution">
    <text evidence="11">The sequence shown here is derived from an EMBL/GenBank/DDBJ whole genome shotgun (WGS) entry which is preliminary data.</text>
</comment>
<comment type="similarity">
    <text evidence="2 8">Belongs to the major facilitator superfamily. Proton-dependent oligopeptide transporter (POT/PTR) (TC 2.A.17) family.</text>
</comment>